<accession>A0ABU6VBB7</accession>
<dbReference type="EMBL" id="JASCZI010151152">
    <property type="protein sequence ID" value="MED6170262.1"/>
    <property type="molecule type" value="Genomic_DNA"/>
</dbReference>
<dbReference type="Proteomes" id="UP001341840">
    <property type="component" value="Unassembled WGS sequence"/>
</dbReference>
<proteinExistence type="predicted"/>
<protein>
    <submittedName>
        <fullName evidence="1">Uncharacterized protein</fullName>
    </submittedName>
</protein>
<gene>
    <name evidence="1" type="ORF">PIB30_029121</name>
</gene>
<name>A0ABU6VBB7_9FABA</name>
<comment type="caution">
    <text evidence="1">The sequence shown here is derived from an EMBL/GenBank/DDBJ whole genome shotgun (WGS) entry which is preliminary data.</text>
</comment>
<reference evidence="1 2" key="1">
    <citation type="journal article" date="2023" name="Plants (Basel)">
        <title>Bridging the Gap: Combining Genomics and Transcriptomics Approaches to Understand Stylosanthes scabra, an Orphan Legume from the Brazilian Caatinga.</title>
        <authorList>
            <person name="Ferreira-Neto J.R.C."/>
            <person name="da Silva M.D."/>
            <person name="Binneck E."/>
            <person name="de Melo N.F."/>
            <person name="da Silva R.H."/>
            <person name="de Melo A.L.T.M."/>
            <person name="Pandolfi V."/>
            <person name="Bustamante F.O."/>
            <person name="Brasileiro-Vidal A.C."/>
            <person name="Benko-Iseppon A.M."/>
        </authorList>
    </citation>
    <scope>NUCLEOTIDE SEQUENCE [LARGE SCALE GENOMIC DNA]</scope>
    <source>
        <tissue evidence="1">Leaves</tissue>
    </source>
</reference>
<organism evidence="1 2">
    <name type="scientific">Stylosanthes scabra</name>
    <dbReference type="NCBI Taxonomy" id="79078"/>
    <lineage>
        <taxon>Eukaryota</taxon>
        <taxon>Viridiplantae</taxon>
        <taxon>Streptophyta</taxon>
        <taxon>Embryophyta</taxon>
        <taxon>Tracheophyta</taxon>
        <taxon>Spermatophyta</taxon>
        <taxon>Magnoliopsida</taxon>
        <taxon>eudicotyledons</taxon>
        <taxon>Gunneridae</taxon>
        <taxon>Pentapetalae</taxon>
        <taxon>rosids</taxon>
        <taxon>fabids</taxon>
        <taxon>Fabales</taxon>
        <taxon>Fabaceae</taxon>
        <taxon>Papilionoideae</taxon>
        <taxon>50 kb inversion clade</taxon>
        <taxon>dalbergioids sensu lato</taxon>
        <taxon>Dalbergieae</taxon>
        <taxon>Pterocarpus clade</taxon>
        <taxon>Stylosanthes</taxon>
    </lineage>
</organism>
<evidence type="ECO:0000313" key="1">
    <source>
        <dbReference type="EMBL" id="MED6170262.1"/>
    </source>
</evidence>
<evidence type="ECO:0000313" key="2">
    <source>
        <dbReference type="Proteomes" id="UP001341840"/>
    </source>
</evidence>
<keyword evidence="2" id="KW-1185">Reference proteome</keyword>
<sequence length="150" mass="17177">MGWCHLNAIVDQWKRDKSKSKTRKPLCGNGGDRLLMKDWWYFTLLREDLNAFIVGGYLINHEGKVVCYMGSLVNTESDLDAKIEGHEFMHRLTIRNPTLPKTKLEYGFPTFIHSAYVSNEPATYNRTTLLSNGSDHLQSDNQQLSQSLTP</sequence>